<evidence type="ECO:0000313" key="1">
    <source>
        <dbReference type="EMBL" id="QLG64292.1"/>
    </source>
</evidence>
<name>A0A7D5LDQ1_9EURY</name>
<evidence type="ECO:0008006" key="3">
    <source>
        <dbReference type="Google" id="ProtNLM"/>
    </source>
</evidence>
<organism evidence="1 2">
    <name type="scientific">Halorarum salinum</name>
    <dbReference type="NCBI Taxonomy" id="2743089"/>
    <lineage>
        <taxon>Archaea</taxon>
        <taxon>Methanobacteriati</taxon>
        <taxon>Methanobacteriota</taxon>
        <taxon>Stenosarchaea group</taxon>
        <taxon>Halobacteria</taxon>
        <taxon>Halobacteriales</taxon>
        <taxon>Haloferacaceae</taxon>
        <taxon>Halorarum</taxon>
    </lineage>
</organism>
<geneLocation type="plasmid" evidence="1 2">
    <name>unnamed1</name>
</geneLocation>
<accession>A0A7D5LDQ1</accession>
<gene>
    <name evidence="1" type="ORF">HUG12_21160</name>
</gene>
<dbReference type="EMBL" id="CP058580">
    <property type="protein sequence ID" value="QLG64292.1"/>
    <property type="molecule type" value="Genomic_DNA"/>
</dbReference>
<dbReference type="Proteomes" id="UP000509626">
    <property type="component" value="Plasmid unnamed1"/>
</dbReference>
<dbReference type="AlphaFoldDB" id="A0A7D5LDQ1"/>
<dbReference type="GeneID" id="56040025"/>
<reference evidence="1 2" key="1">
    <citation type="submission" date="2020-06" db="EMBL/GenBank/DDBJ databases">
        <title>NJ-3-1, isolated from saline soil.</title>
        <authorList>
            <person name="Cui H.L."/>
            <person name="Shi X."/>
        </authorList>
    </citation>
    <scope>NUCLEOTIDE SEQUENCE [LARGE SCALE GENOMIC DNA]</scope>
    <source>
        <strain evidence="1 2">NJ-3-1</strain>
        <plasmid evidence="1 2">unnamed1</plasmid>
    </source>
</reference>
<dbReference type="RefSeq" id="WP_179270874.1">
    <property type="nucleotide sequence ID" value="NZ_CP058580.1"/>
</dbReference>
<evidence type="ECO:0000313" key="2">
    <source>
        <dbReference type="Proteomes" id="UP000509626"/>
    </source>
</evidence>
<keyword evidence="2" id="KW-1185">Reference proteome</keyword>
<keyword evidence="1" id="KW-0614">Plasmid</keyword>
<dbReference type="OrthoDB" id="269729at2157"/>
<sequence>MDAMGIGRTPDGLELVDNVRSESVLVGLPSDATVAPGTPDVGTLPVERAVRVHTDRVSLPGEVLICVREADYSFVDRFDFDVDATLPRDAYVIEVDADLKVYLTATASLDLVTVDGRTEVTFDGSTALTVGGRARRREPHETLRTTTDGPDLLRAIEWLGAPFVTGSPERAWPTLRGHPPSVELGDSFRPPDGLSLPDTGLRLTLPPTPEYAFPAAPLAAYLGARTVPGESPLLSVVDESDPLVEFPTGAGYADAVTDLLARTFLLDCVVRTEGIYPIELSLRRRFEGAAPDALDPADLYERPLAERVRAYVDVPDEAVEAVTPPWPTCAHVEPDPEHVTALPAFVDELAAVRVGSPERVGGEAARPVALNAFLEDGQATTPGSPAAPAAGESTRSAAEVFAEEETFALVPPADAGNVVYVGDGIPIGADTFLREGAVHRHARRPRAGPLSVLLVANDPAMAPEVEQVEAVYGRDSSADLAVWTATDLTRTELADRLAETVDLLHFVGHATPEGLECADGTLDVASLEEHGVGAFVLNACQSYRQGVRLVEDGAVAGAVALSDVENGDAVDVGLLLARLLNDGFPFGAAMRLARSLSVVGGQYTVVGDGRFTLTQRDGGVPIVVDVRRAGDDEYGVRIRPFRSPEYGIGSITTLDLAGVPECFVNVGETPEFALDADALESFLDLQPVLVEYEGELRWNTELSLPHR</sequence>
<proteinExistence type="predicted"/>
<dbReference type="KEGG" id="halu:HUG12_21160"/>
<protein>
    <recommendedName>
        <fullName evidence="3">CHAT domain-containing protein</fullName>
    </recommendedName>
</protein>